<evidence type="ECO:0000256" key="1">
    <source>
        <dbReference type="SAM" id="MobiDB-lite"/>
    </source>
</evidence>
<protein>
    <submittedName>
        <fullName evidence="3">Uncharacterized protein</fullName>
    </submittedName>
</protein>
<feature type="region of interest" description="Disordered" evidence="1">
    <location>
        <begin position="231"/>
        <end position="280"/>
    </location>
</feature>
<dbReference type="EMBL" id="OP765507">
    <property type="protein sequence ID" value="UZT28878.1"/>
    <property type="molecule type" value="Genomic_DNA"/>
</dbReference>
<proteinExistence type="predicted"/>
<sequence>MNIDRRSLRTTNIKNLNLDKNIDADIIKHINNTKNYDRKYCYTDGINKYEDINFIKNGNDCNKQKKLSNCRKSVYKQKVNGKDTYYYCRSYTPLNIFTRCKNSSRNGKKGICIDQNEVKKVDPENLGLPDTPNPDPVQRLISEQLEKTTTKSPTELKHQLIENAISTSNNYTPEQRRELMKRLSTLKENDLLEQATSEIEHDRDIAERIKNLQKFSQSREEEQDKEIAKRIANIRKTSSSTKKKGGSYYKKSRKHKISTNYKKSRKHIKFRKHKKSKKYN</sequence>
<feature type="compositionally biased region" description="Basic residues" evidence="1">
    <location>
        <begin position="241"/>
        <end position="280"/>
    </location>
</feature>
<reference evidence="3" key="1">
    <citation type="submission" date="2022-11" db="EMBL/GenBank/DDBJ databases">
        <title>Genomics discovery of giant fungal viruses from subsurface oceanic crustal fluids.</title>
        <authorList>
            <person name="Bhattacharjee A.S."/>
            <person name="Schulz F."/>
            <person name="Woyke T."/>
            <person name="Orcutt B.N."/>
            <person name="Matinez Martinez J."/>
        </authorList>
    </citation>
    <scope>NUCLEOTIDE SEQUENCE</scope>
    <source>
        <strain evidence="2">VSAG1.JdFR</strain>
        <strain evidence="3">VSAG8.JdFR</strain>
    </source>
</reference>
<organism evidence="3">
    <name type="scientific">Nucleocytoviricota sp</name>
    <dbReference type="NCBI Taxonomy" id="2809609"/>
    <lineage>
        <taxon>Viruses</taxon>
        <taxon>Varidnaviria</taxon>
        <taxon>Bamfordvirae</taxon>
        <taxon>Nucleocytoviricota</taxon>
    </lineage>
</organism>
<name>A0A9E8GBB7_9VIRU</name>
<dbReference type="EMBL" id="OP765584">
    <property type="protein sequence ID" value="UZT29225.1"/>
    <property type="molecule type" value="Genomic_DNA"/>
</dbReference>
<evidence type="ECO:0000313" key="3">
    <source>
        <dbReference type="EMBL" id="UZT29225.1"/>
    </source>
</evidence>
<evidence type="ECO:0000313" key="2">
    <source>
        <dbReference type="EMBL" id="UZT28878.1"/>
    </source>
</evidence>
<accession>A0A9E8GBB7</accession>